<reference evidence="9 10" key="1">
    <citation type="submission" date="2020-08" db="EMBL/GenBank/DDBJ databases">
        <title>Whole genome shotgun sequence of Actinocatenispora thailandica NBRC 105041.</title>
        <authorList>
            <person name="Komaki H."/>
            <person name="Tamura T."/>
        </authorList>
    </citation>
    <scope>NUCLEOTIDE SEQUENCE [LARGE SCALE GENOMIC DNA]</scope>
    <source>
        <strain evidence="9 10">NBRC 105041</strain>
    </source>
</reference>
<comment type="subcellular location">
    <subcellularLocation>
        <location evidence="1">Cell membrane</location>
        <topology evidence="1">Multi-pass membrane protein</topology>
    </subcellularLocation>
</comment>
<dbReference type="GO" id="GO:0022857">
    <property type="term" value="F:transmembrane transporter activity"/>
    <property type="evidence" value="ECO:0007669"/>
    <property type="project" value="InterPro"/>
</dbReference>
<dbReference type="Gene3D" id="1.20.1250.20">
    <property type="entry name" value="MFS general substrate transporter like domains"/>
    <property type="match status" value="1"/>
</dbReference>
<dbReference type="PROSITE" id="PS50850">
    <property type="entry name" value="MFS"/>
    <property type="match status" value="1"/>
</dbReference>
<dbReference type="InterPro" id="IPR036259">
    <property type="entry name" value="MFS_trans_sf"/>
</dbReference>
<dbReference type="Pfam" id="PF07690">
    <property type="entry name" value="MFS_1"/>
    <property type="match status" value="1"/>
</dbReference>
<feature type="transmembrane region" description="Helical" evidence="7">
    <location>
        <begin position="34"/>
        <end position="55"/>
    </location>
</feature>
<dbReference type="InterPro" id="IPR001958">
    <property type="entry name" value="Tet-R_TetA/multi-R_MdtG-like"/>
</dbReference>
<dbReference type="SUPFAM" id="SSF103473">
    <property type="entry name" value="MFS general substrate transporter"/>
    <property type="match status" value="1"/>
</dbReference>
<accession>A0A7R7HWB7</accession>
<dbReference type="GO" id="GO:0005886">
    <property type="term" value="C:plasma membrane"/>
    <property type="evidence" value="ECO:0007669"/>
    <property type="project" value="UniProtKB-SubCell"/>
</dbReference>
<feature type="transmembrane region" description="Helical" evidence="7">
    <location>
        <begin position="155"/>
        <end position="178"/>
    </location>
</feature>
<dbReference type="InterPro" id="IPR011701">
    <property type="entry name" value="MFS"/>
</dbReference>
<keyword evidence="5 7" id="KW-0472">Membrane</keyword>
<protein>
    <recommendedName>
        <fullName evidence="8">Major facilitator superfamily (MFS) profile domain-containing protein</fullName>
    </recommendedName>
</protein>
<dbReference type="PANTHER" id="PTHR23506:SF23">
    <property type="entry name" value="GH10249P"/>
    <property type="match status" value="1"/>
</dbReference>
<feature type="transmembrane region" description="Helical" evidence="7">
    <location>
        <begin position="256"/>
        <end position="280"/>
    </location>
</feature>
<keyword evidence="10" id="KW-1185">Reference proteome</keyword>
<evidence type="ECO:0000256" key="6">
    <source>
        <dbReference type="SAM" id="MobiDB-lite"/>
    </source>
</evidence>
<feature type="transmembrane region" description="Helical" evidence="7">
    <location>
        <begin position="184"/>
        <end position="207"/>
    </location>
</feature>
<evidence type="ECO:0000313" key="10">
    <source>
        <dbReference type="Proteomes" id="UP000611640"/>
    </source>
</evidence>
<keyword evidence="2" id="KW-0813">Transport</keyword>
<keyword evidence="3 7" id="KW-0812">Transmembrane</keyword>
<gene>
    <name evidence="9" type="ORF">Athai_14710</name>
</gene>
<dbReference type="RefSeq" id="WP_239156774.1">
    <property type="nucleotide sequence ID" value="NZ_AP023355.1"/>
</dbReference>
<feature type="domain" description="Major facilitator superfamily (MFS) profile" evidence="8">
    <location>
        <begin position="30"/>
        <end position="409"/>
    </location>
</feature>
<dbReference type="PANTHER" id="PTHR23506">
    <property type="entry name" value="GH10249P"/>
    <property type="match status" value="1"/>
</dbReference>
<dbReference type="AlphaFoldDB" id="A0A7R7HWB7"/>
<feature type="transmembrane region" description="Helical" evidence="7">
    <location>
        <begin position="125"/>
        <end position="143"/>
    </location>
</feature>
<evidence type="ECO:0000256" key="2">
    <source>
        <dbReference type="ARBA" id="ARBA00022448"/>
    </source>
</evidence>
<evidence type="ECO:0000259" key="8">
    <source>
        <dbReference type="PROSITE" id="PS50850"/>
    </source>
</evidence>
<dbReference type="InterPro" id="IPR020846">
    <property type="entry name" value="MFS_dom"/>
</dbReference>
<feature type="transmembrane region" description="Helical" evidence="7">
    <location>
        <begin position="96"/>
        <end position="119"/>
    </location>
</feature>
<dbReference type="KEGG" id="atl:Athai_14710"/>
<sequence length="409" mass="39923">MPVGADDAEVRGAVTAGPDPSLPPATRRRQVRPLYAAGFVTAFGAHSVAANLGGYTHAGHASLLTLGVLLAVYDGAEVVLKPVFGALTDRIGPLPVLLAGLAGFWLACIAVAATGAPALVGVARLGQGASVAAFSPAAGTLLARLRPAGSRGRTFGGYGAAKGLGYTLGPLLGGLLVWLGGYRILFAALGLLAAAVCLWAALTVRAVPPLPRHRATLADAVRAFARPGFLVPTVTLAAATAALSTGVGFLPVRGAALGPLVTGGMVALLSATATVVQPYAGRLHDAGRLPAAAGMALGVGLAAAGYVGAGWLPPVAGLPVAALLIGLGTGLATTLGFTALAAATTPDRLGTTMGAAEVGRETGDAGGPLLVGALAAGTTVTGGLTGLALLLAAATAAPAWAARRVRTGR</sequence>
<feature type="region of interest" description="Disordered" evidence="6">
    <location>
        <begin position="1"/>
        <end position="27"/>
    </location>
</feature>
<dbReference type="EMBL" id="AP023355">
    <property type="protein sequence ID" value="BCJ33968.1"/>
    <property type="molecule type" value="Genomic_DNA"/>
</dbReference>
<evidence type="ECO:0000313" key="9">
    <source>
        <dbReference type="EMBL" id="BCJ33968.1"/>
    </source>
</evidence>
<feature type="transmembrane region" description="Helical" evidence="7">
    <location>
        <begin position="318"/>
        <end position="343"/>
    </location>
</feature>
<proteinExistence type="predicted"/>
<name>A0A7R7HWB7_9ACTN</name>
<organism evidence="9 10">
    <name type="scientific">Actinocatenispora thailandica</name>
    <dbReference type="NCBI Taxonomy" id="227318"/>
    <lineage>
        <taxon>Bacteria</taxon>
        <taxon>Bacillati</taxon>
        <taxon>Actinomycetota</taxon>
        <taxon>Actinomycetes</taxon>
        <taxon>Micromonosporales</taxon>
        <taxon>Micromonosporaceae</taxon>
        <taxon>Actinocatenispora</taxon>
    </lineage>
</organism>
<dbReference type="PRINTS" id="PR01035">
    <property type="entry name" value="TCRTETA"/>
</dbReference>
<evidence type="ECO:0000256" key="1">
    <source>
        <dbReference type="ARBA" id="ARBA00004651"/>
    </source>
</evidence>
<evidence type="ECO:0000256" key="7">
    <source>
        <dbReference type="SAM" id="Phobius"/>
    </source>
</evidence>
<dbReference type="InterPro" id="IPR050930">
    <property type="entry name" value="MFS_Vesicular_Transporter"/>
</dbReference>
<keyword evidence="4 7" id="KW-1133">Transmembrane helix</keyword>
<dbReference type="Proteomes" id="UP000611640">
    <property type="component" value="Chromosome"/>
</dbReference>
<feature type="transmembrane region" description="Helical" evidence="7">
    <location>
        <begin position="228"/>
        <end position="250"/>
    </location>
</feature>
<evidence type="ECO:0000256" key="3">
    <source>
        <dbReference type="ARBA" id="ARBA00022692"/>
    </source>
</evidence>
<feature type="transmembrane region" description="Helical" evidence="7">
    <location>
        <begin position="292"/>
        <end position="312"/>
    </location>
</feature>
<evidence type="ECO:0000256" key="5">
    <source>
        <dbReference type="ARBA" id="ARBA00023136"/>
    </source>
</evidence>
<evidence type="ECO:0000256" key="4">
    <source>
        <dbReference type="ARBA" id="ARBA00022989"/>
    </source>
</evidence>